<protein>
    <recommendedName>
        <fullName evidence="3">Holin</fullName>
    </recommendedName>
</protein>
<name>A0ABY6J8X1_9ENTR</name>
<proteinExistence type="predicted"/>
<dbReference type="Proteomes" id="UP001156318">
    <property type="component" value="Chromosome"/>
</dbReference>
<evidence type="ECO:0008006" key="3">
    <source>
        <dbReference type="Google" id="ProtNLM"/>
    </source>
</evidence>
<evidence type="ECO:0000313" key="1">
    <source>
        <dbReference type="EMBL" id="UYU30295.1"/>
    </source>
</evidence>
<dbReference type="RefSeq" id="WP_264384110.1">
    <property type="nucleotide sequence ID" value="NZ_CP074352.1"/>
</dbReference>
<accession>A0ABY6J8X1</accession>
<keyword evidence="2" id="KW-1185">Reference proteome</keyword>
<gene>
    <name evidence="1" type="ORF">KFZ77_10300</name>
</gene>
<organism evidence="1 2">
    <name type="scientific">Siccibacter colletis</name>
    <dbReference type="NCBI Taxonomy" id="1505757"/>
    <lineage>
        <taxon>Bacteria</taxon>
        <taxon>Pseudomonadati</taxon>
        <taxon>Pseudomonadota</taxon>
        <taxon>Gammaproteobacteria</taxon>
        <taxon>Enterobacterales</taxon>
        <taxon>Enterobacteriaceae</taxon>
        <taxon>Siccibacter</taxon>
    </lineage>
</organism>
<dbReference type="EMBL" id="CP074352">
    <property type="protein sequence ID" value="UYU30295.1"/>
    <property type="molecule type" value="Genomic_DNA"/>
</dbReference>
<evidence type="ECO:0000313" key="2">
    <source>
        <dbReference type="Proteomes" id="UP001156318"/>
    </source>
</evidence>
<reference evidence="1 2" key="1">
    <citation type="submission" date="2021-05" db="EMBL/GenBank/DDBJ databases">
        <title>Isolation, identification, and the growth promoting effects of Pantoea dispersa strain YSD J2 from the aboveground leaves of Cyperus esculentus L.Var. Sativus.</title>
        <authorList>
            <person name="Wang S."/>
            <person name="Tang X.M."/>
            <person name="Huang Y.N."/>
        </authorList>
    </citation>
    <scope>NUCLEOTIDE SEQUENCE [LARGE SCALE GENOMIC DNA]</scope>
    <source>
        <strain evidence="2">YSD YN2</strain>
    </source>
</reference>
<sequence length="84" mass="8850">MDVFSMLRGSAGTISLSRTQAALGFLVCSCAVGWQAYQGTLSEVIFGLYFGFCTAGYLGAKKLSGDKAIKEQQIDAGMNPGEKS</sequence>